<protein>
    <submittedName>
        <fullName evidence="2">Uncharacterized protein</fullName>
    </submittedName>
</protein>
<name>A0A5D3KHP4_9BRAD</name>
<organism evidence="2 3">
    <name type="scientific">Bradyrhizobium rifense</name>
    <dbReference type="NCBI Taxonomy" id="515499"/>
    <lineage>
        <taxon>Bacteria</taxon>
        <taxon>Pseudomonadati</taxon>
        <taxon>Pseudomonadota</taxon>
        <taxon>Alphaproteobacteria</taxon>
        <taxon>Hyphomicrobiales</taxon>
        <taxon>Nitrobacteraceae</taxon>
        <taxon>Bradyrhizobium</taxon>
    </lineage>
</organism>
<gene>
    <name evidence="2" type="ORF">FXB40_11140</name>
</gene>
<accession>A0A5D3KHP4</accession>
<evidence type="ECO:0000256" key="1">
    <source>
        <dbReference type="SAM" id="MobiDB-lite"/>
    </source>
</evidence>
<proteinExistence type="predicted"/>
<evidence type="ECO:0000313" key="3">
    <source>
        <dbReference type="Proteomes" id="UP000324758"/>
    </source>
</evidence>
<keyword evidence="3" id="KW-1185">Reference proteome</keyword>
<dbReference type="Proteomes" id="UP000324758">
    <property type="component" value="Unassembled WGS sequence"/>
</dbReference>
<dbReference type="EMBL" id="VSSS01000018">
    <property type="protein sequence ID" value="TYL96600.1"/>
    <property type="molecule type" value="Genomic_DNA"/>
</dbReference>
<dbReference type="RefSeq" id="WP_148772263.1">
    <property type="nucleotide sequence ID" value="NZ_VSSS01000018.1"/>
</dbReference>
<feature type="region of interest" description="Disordered" evidence="1">
    <location>
        <begin position="168"/>
        <end position="188"/>
    </location>
</feature>
<dbReference type="AlphaFoldDB" id="A0A5D3KHP4"/>
<sequence>MALKLPRGAEREYLAIYGIVAVYVGALPSDESVVGFSRDLLHSLLTLRRQWRGLRISCAYWARDRSEARLIATEVNARLLRHPERRVLLADAKTAQRQIENTAAHMGIPLTDHQTVLMRTRSAVAYIEERIAHPQAAGELHEFNRSYRAWRLEAKQLGRGMSYSEARARLDQRGPDRLRTDLPAAAGN</sequence>
<evidence type="ECO:0000313" key="2">
    <source>
        <dbReference type="EMBL" id="TYL96600.1"/>
    </source>
</evidence>
<feature type="compositionally biased region" description="Basic and acidic residues" evidence="1">
    <location>
        <begin position="168"/>
        <end position="180"/>
    </location>
</feature>
<comment type="caution">
    <text evidence="2">The sequence shown here is derived from an EMBL/GenBank/DDBJ whole genome shotgun (WGS) entry which is preliminary data.</text>
</comment>
<dbReference type="OrthoDB" id="8226723at2"/>
<reference evidence="2 3" key="1">
    <citation type="submission" date="2019-08" db="EMBL/GenBank/DDBJ databases">
        <title>Bradyrhizobium hipponensis sp. nov., a rhizobium isolated from a Lupinus angustifolius root nodule in Tunisia.</title>
        <authorList>
            <person name="Off K."/>
            <person name="Rejili M."/>
            <person name="Mars M."/>
            <person name="Brachmann A."/>
            <person name="Marin M."/>
        </authorList>
    </citation>
    <scope>NUCLEOTIDE SEQUENCE [LARGE SCALE GENOMIC DNA]</scope>
    <source>
        <strain evidence="2 3">CTAW71</strain>
    </source>
</reference>